<reference evidence="1" key="1">
    <citation type="submission" date="2021-04" db="EMBL/GenBank/DDBJ databases">
        <authorList>
            <person name="Chebbi M.A.C M."/>
        </authorList>
    </citation>
    <scope>NUCLEOTIDE SEQUENCE</scope>
</reference>
<keyword evidence="2" id="KW-1185">Reference proteome</keyword>
<name>A0A8J2MGJ0_COTCN</name>
<organism evidence="1 2">
    <name type="scientific">Cotesia congregata</name>
    <name type="common">Parasitoid wasp</name>
    <name type="synonym">Apanteles congregatus</name>
    <dbReference type="NCBI Taxonomy" id="51543"/>
    <lineage>
        <taxon>Eukaryota</taxon>
        <taxon>Metazoa</taxon>
        <taxon>Ecdysozoa</taxon>
        <taxon>Arthropoda</taxon>
        <taxon>Hexapoda</taxon>
        <taxon>Insecta</taxon>
        <taxon>Pterygota</taxon>
        <taxon>Neoptera</taxon>
        <taxon>Endopterygota</taxon>
        <taxon>Hymenoptera</taxon>
        <taxon>Apocrita</taxon>
        <taxon>Ichneumonoidea</taxon>
        <taxon>Braconidae</taxon>
        <taxon>Microgastrinae</taxon>
        <taxon>Cotesia</taxon>
    </lineage>
</organism>
<comment type="caution">
    <text evidence="1">The sequence shown here is derived from an EMBL/GenBank/DDBJ whole genome shotgun (WGS) entry which is preliminary data.</text>
</comment>
<sequence length="135" mass="15863">CFSFLSVFRYVYCEKKNSKSCPVRGVKILNNPIEFPPSVRHTHAYDLLTIDVQSFKNALIAASKKHFYSIDDIYFNVSQSHVDEIKTRLTLKMVKPAMRNHQKKMAASLPMLNTYSERSRRISYRAYKFDKIFSR</sequence>
<dbReference type="EMBL" id="CAJNRD030001119">
    <property type="protein sequence ID" value="CAG5090236.1"/>
    <property type="molecule type" value="Genomic_DNA"/>
</dbReference>
<feature type="non-terminal residue" evidence="1">
    <location>
        <position position="1"/>
    </location>
</feature>
<accession>A0A8J2MGJ0</accession>
<proteinExistence type="predicted"/>
<gene>
    <name evidence="1" type="ORF">HICCMSTLAB_LOCUS5548</name>
</gene>
<evidence type="ECO:0000313" key="1">
    <source>
        <dbReference type="EMBL" id="CAG5090236.1"/>
    </source>
</evidence>
<dbReference type="AlphaFoldDB" id="A0A8J2MGJ0"/>
<protein>
    <submittedName>
        <fullName evidence="1">Uncharacterized protein</fullName>
    </submittedName>
</protein>
<evidence type="ECO:0000313" key="2">
    <source>
        <dbReference type="Proteomes" id="UP000786811"/>
    </source>
</evidence>
<dbReference type="Proteomes" id="UP000786811">
    <property type="component" value="Unassembled WGS sequence"/>
</dbReference>